<dbReference type="PANTHER" id="PTHR31008">
    <property type="entry name" value="COP1-INTERACTING PROTEIN-RELATED"/>
    <property type="match status" value="1"/>
</dbReference>
<evidence type="ECO:0000313" key="2">
    <source>
        <dbReference type="EMBL" id="KAH7296043.1"/>
    </source>
</evidence>
<evidence type="ECO:0000313" key="3">
    <source>
        <dbReference type="Proteomes" id="UP000825935"/>
    </source>
</evidence>
<dbReference type="OrthoDB" id="2020180at2759"/>
<proteinExistence type="predicted"/>
<feature type="compositionally biased region" description="Polar residues" evidence="1">
    <location>
        <begin position="1146"/>
        <end position="1159"/>
    </location>
</feature>
<organism evidence="2 3">
    <name type="scientific">Ceratopteris richardii</name>
    <name type="common">Triangle waterfern</name>
    <dbReference type="NCBI Taxonomy" id="49495"/>
    <lineage>
        <taxon>Eukaryota</taxon>
        <taxon>Viridiplantae</taxon>
        <taxon>Streptophyta</taxon>
        <taxon>Embryophyta</taxon>
        <taxon>Tracheophyta</taxon>
        <taxon>Polypodiopsida</taxon>
        <taxon>Polypodiidae</taxon>
        <taxon>Polypodiales</taxon>
        <taxon>Pteridineae</taxon>
        <taxon>Pteridaceae</taxon>
        <taxon>Parkerioideae</taxon>
        <taxon>Ceratopteris</taxon>
    </lineage>
</organism>
<feature type="region of interest" description="Disordered" evidence="1">
    <location>
        <begin position="896"/>
        <end position="922"/>
    </location>
</feature>
<evidence type="ECO:0000256" key="1">
    <source>
        <dbReference type="SAM" id="MobiDB-lite"/>
    </source>
</evidence>
<keyword evidence="3" id="KW-1185">Reference proteome</keyword>
<dbReference type="PANTHER" id="PTHR31008:SF2">
    <property type="entry name" value="COP1-INTERACTING PROTEIN-LIKE PROTEIN"/>
    <property type="match status" value="1"/>
</dbReference>
<feature type="compositionally biased region" description="Polar residues" evidence="1">
    <location>
        <begin position="1118"/>
        <end position="1138"/>
    </location>
</feature>
<comment type="caution">
    <text evidence="2">The sequence shown here is derived from an EMBL/GenBank/DDBJ whole genome shotgun (WGS) entry which is preliminary data.</text>
</comment>
<name>A0A8T2RKI2_CERRI</name>
<feature type="region of interest" description="Disordered" evidence="1">
    <location>
        <begin position="1118"/>
        <end position="1159"/>
    </location>
</feature>
<dbReference type="Proteomes" id="UP000825935">
    <property type="component" value="Chromosome 26"/>
</dbReference>
<sequence length="1297" mass="144704">MVIGQMQSQRHRIKMLDPLSSKGAKNMYSGHQKWLQNNKDSFGADTSINHGNTRKWLLHALRVHHEVLEMEQGMLFAQAAAAGFNYMHVKELIFFSDCFGAKRLRDSCVEFMNLYKSKVKTNTAEGSITTLRGTPSHGTLKEGSKTADASQLPSNHDEEFGNCSFTNMTGCFSNIANEDEKFTPEADATKQFSSHDEENESCSCPVVRECSSHIIYEDENLISGSALGLDKGYKIYTCNLCSIPTLAAESQCILSDDNFMKRERTSGIFAELPSISSFSEQHNCCFKPVSGLKANLNIFRHIPIPPRKETLRCMCSLESTFSSNQSGQAAYDDDSLHHSLSSPCNCSAAYNGSPVGFTNIYNASFHHKCPMNHCTTDCNDKIKGKSMLEIPVSSDAIENDKEVSDLTVVNNHTFSIDSVDQSPMDDDEKEVSEACCRKERSHDNSSCLEPSHLSVRDMVTIFENHIEDKGLSLQPECKRKETSHVFGFSREDTKECMVDITLYVEDYRNPNKCERRKSDGRQNLVERQYKYLDDEACVEVHDKNLPEPKLTSDIIGSYEQKLCKSNDKEANLLKPSYEAAHCLSDDEQRRMYSHRGNILETSIFRETTEELSPQIKFEADYGRKMLHTRAHSLIPNRLTSNDFKPSEQRVKKFLERYQEKREAKMKTRLNVVKPNAAVPPKPVHLSKGNGDSQTVCVLQNDVLLEHSKGTPDASEPQTCKDRELTNKRVKDKKHQKLPYQLHKNHQEHFNTSIAPRDYTALKGSHSMKENSGGLAGTLLQRSTARVLERPDYKVTSSATCLDEIVSKKVHIGSPQRSVHSSLSVERKRNSQAKNMLDVSIIRCTDAAKRKSYTASKGLREKFDARTFSSSTKDLRKHSEGNDKAPVSLGVTNAQTKEQGPKNFLRKGAGSSRLQAKGVAPQPKPVVRVADKRIFKADDTKFSPTSVPEVDGLAFRQKSHGIPAEPLLVSQTFKMELNSSTKRSPVKVCSTSISSSHGCKLDVEKDTATFVERKDYGNSFSTQIIEQAQRNLTSAGSTAVITKFSPRKSDPLFQLGGTVHSDEQLMDAVLSQDQALSTALPEPFTGSAQKGVASFRCDPFEVPLDLQIRLANAQTSSDLSINPFSSVTSNTKKATTNSHQSRKKSSSRITSLLQKQASANHHSHDFKRLLKFGWISSNVPPTTDHESGSIPLDEDEDSRSFSEQGKVMPPGNERKRQPSGKALNLKVPGTDTHHSSLSTLEYVQSNGYKETASFERSLLSFELSSNPKDSNLSKSSVTKANHAFFTLASFRRKATEKK</sequence>
<accession>A0A8T2RKI2</accession>
<feature type="region of interest" description="Disordered" evidence="1">
    <location>
        <begin position="132"/>
        <end position="155"/>
    </location>
</feature>
<feature type="compositionally biased region" description="Basic and acidic residues" evidence="1">
    <location>
        <begin position="872"/>
        <end position="882"/>
    </location>
</feature>
<feature type="region of interest" description="Disordered" evidence="1">
    <location>
        <begin position="1179"/>
        <end position="1232"/>
    </location>
</feature>
<feature type="region of interest" description="Disordered" evidence="1">
    <location>
        <begin position="867"/>
        <end position="886"/>
    </location>
</feature>
<gene>
    <name evidence="2" type="ORF">KP509_26G006400</name>
</gene>
<protein>
    <submittedName>
        <fullName evidence="2">Uncharacterized protein</fullName>
    </submittedName>
</protein>
<dbReference type="EMBL" id="CM035431">
    <property type="protein sequence ID" value="KAH7296043.1"/>
    <property type="molecule type" value="Genomic_DNA"/>
</dbReference>
<reference evidence="2" key="1">
    <citation type="submission" date="2021-08" db="EMBL/GenBank/DDBJ databases">
        <title>WGS assembly of Ceratopteris richardii.</title>
        <authorList>
            <person name="Marchant D.B."/>
            <person name="Chen G."/>
            <person name="Jenkins J."/>
            <person name="Shu S."/>
            <person name="Leebens-Mack J."/>
            <person name="Grimwood J."/>
            <person name="Schmutz J."/>
            <person name="Soltis P."/>
            <person name="Soltis D."/>
            <person name="Chen Z.-H."/>
        </authorList>
    </citation>
    <scope>NUCLEOTIDE SEQUENCE</scope>
    <source>
        <strain evidence="2">Whitten #5841</strain>
        <tissue evidence="2">Leaf</tissue>
    </source>
</reference>